<accession>A0ABQ2CT09</accession>
<feature type="domain" description="RNHCP" evidence="1">
    <location>
        <begin position="12"/>
        <end position="94"/>
    </location>
</feature>
<dbReference type="Pfam" id="PF12647">
    <property type="entry name" value="RNHCP"/>
    <property type="match status" value="1"/>
</dbReference>
<comment type="caution">
    <text evidence="2">The sequence shown here is derived from an EMBL/GenBank/DDBJ whole genome shotgun (WGS) entry which is preliminary data.</text>
</comment>
<sequence length="113" mass="12621">MGRKFTVQGTNQNFTCQNCGFEVPALQNGSVRNHCPRCLHSLHVDIQPGDRANPCKGMLEPVAVEHNAKKGWIIVHKCKKCGEVSRNKAALDDPTPDDYDLIIKLTQDREPLL</sequence>
<organism evidence="2 3">
    <name type="scientific">Deinococcus roseus</name>
    <dbReference type="NCBI Taxonomy" id="392414"/>
    <lineage>
        <taxon>Bacteria</taxon>
        <taxon>Thermotogati</taxon>
        <taxon>Deinococcota</taxon>
        <taxon>Deinococci</taxon>
        <taxon>Deinococcales</taxon>
        <taxon>Deinococcaceae</taxon>
        <taxon>Deinococcus</taxon>
    </lineage>
</organism>
<evidence type="ECO:0000313" key="2">
    <source>
        <dbReference type="EMBL" id="GGJ18024.1"/>
    </source>
</evidence>
<dbReference type="RefSeq" id="WP_188997967.1">
    <property type="nucleotide sequence ID" value="NZ_BMOD01000001.1"/>
</dbReference>
<dbReference type="Proteomes" id="UP000632222">
    <property type="component" value="Unassembled WGS sequence"/>
</dbReference>
<evidence type="ECO:0000259" key="1">
    <source>
        <dbReference type="Pfam" id="PF12647"/>
    </source>
</evidence>
<protein>
    <submittedName>
        <fullName evidence="2">RNHCP domain-containing protein</fullName>
    </submittedName>
</protein>
<evidence type="ECO:0000313" key="3">
    <source>
        <dbReference type="Proteomes" id="UP000632222"/>
    </source>
</evidence>
<gene>
    <name evidence="2" type="ORF">GCM10008938_00170</name>
</gene>
<name>A0ABQ2CT09_9DEIO</name>
<proteinExistence type="predicted"/>
<keyword evidence="3" id="KW-1185">Reference proteome</keyword>
<reference evidence="3" key="1">
    <citation type="journal article" date="2019" name="Int. J. Syst. Evol. Microbiol.">
        <title>The Global Catalogue of Microorganisms (GCM) 10K type strain sequencing project: providing services to taxonomists for standard genome sequencing and annotation.</title>
        <authorList>
            <consortium name="The Broad Institute Genomics Platform"/>
            <consortium name="The Broad Institute Genome Sequencing Center for Infectious Disease"/>
            <person name="Wu L."/>
            <person name="Ma J."/>
        </authorList>
    </citation>
    <scope>NUCLEOTIDE SEQUENCE [LARGE SCALE GENOMIC DNA]</scope>
    <source>
        <strain evidence="3">JCM 14370</strain>
    </source>
</reference>
<dbReference type="InterPro" id="IPR024439">
    <property type="entry name" value="RNHCP"/>
</dbReference>
<dbReference type="EMBL" id="BMOD01000001">
    <property type="protein sequence ID" value="GGJ18024.1"/>
    <property type="molecule type" value="Genomic_DNA"/>
</dbReference>